<reference evidence="2 3" key="1">
    <citation type="submission" date="2020-08" db="EMBL/GenBank/DDBJ databases">
        <title>The Agave Microbiome: Exploring the role of microbial communities in plant adaptations to desert environments.</title>
        <authorList>
            <person name="Partida-Martinez L.P."/>
        </authorList>
    </citation>
    <scope>NUCLEOTIDE SEQUENCE [LARGE SCALE GENOMIC DNA]</scope>
    <source>
        <strain evidence="2 3">AT3.2</strain>
    </source>
</reference>
<dbReference type="Proteomes" id="UP000540787">
    <property type="component" value="Unassembled WGS sequence"/>
</dbReference>
<evidence type="ECO:0000313" key="3">
    <source>
        <dbReference type="Proteomes" id="UP000540787"/>
    </source>
</evidence>
<organism evidence="2 3">
    <name type="scientific">Massilia aurea</name>
    <dbReference type="NCBI Taxonomy" id="373040"/>
    <lineage>
        <taxon>Bacteria</taxon>
        <taxon>Pseudomonadati</taxon>
        <taxon>Pseudomonadota</taxon>
        <taxon>Betaproteobacteria</taxon>
        <taxon>Burkholderiales</taxon>
        <taxon>Oxalobacteraceae</taxon>
        <taxon>Telluria group</taxon>
        <taxon>Massilia</taxon>
    </lineage>
</organism>
<dbReference type="InterPro" id="IPR037053">
    <property type="entry name" value="Phage_tail_collar_dom_sf"/>
</dbReference>
<dbReference type="EMBL" id="JACHBX010000001">
    <property type="protein sequence ID" value="MBB6132746.1"/>
    <property type="molecule type" value="Genomic_DNA"/>
</dbReference>
<dbReference type="Gene3D" id="3.90.1340.10">
    <property type="entry name" value="Phage tail collar domain"/>
    <property type="match status" value="1"/>
</dbReference>
<sequence length="171" mass="17793">MSDQYMGEIRMFAGGYAPQGWALCNGQLLPITDNEVLFTLIGTTYGGDGMTTFGVPDMRGRVPISVGNGAGSNYMLGQKSGAESVTLLTSQMPAHGHLPAAQSAPGNQPLPTNNVWAAKQVFEKPAADTPLVAMSAAAVSSAGSNQSHDNLMPFMALTFIIATQGIFPSQA</sequence>
<evidence type="ECO:0000259" key="1">
    <source>
        <dbReference type="Pfam" id="PF07484"/>
    </source>
</evidence>
<dbReference type="AlphaFoldDB" id="A0A7W9U6X1"/>
<evidence type="ECO:0000313" key="2">
    <source>
        <dbReference type="EMBL" id="MBB6132746.1"/>
    </source>
</evidence>
<dbReference type="RefSeq" id="WP_183551386.1">
    <property type="nucleotide sequence ID" value="NZ_JACHBX010000001.1"/>
</dbReference>
<accession>A0A7W9U6X1</accession>
<proteinExistence type="predicted"/>
<gene>
    <name evidence="2" type="ORF">HD842_000857</name>
</gene>
<dbReference type="Pfam" id="PF07484">
    <property type="entry name" value="Collar"/>
    <property type="match status" value="1"/>
</dbReference>
<dbReference type="SUPFAM" id="SSF88874">
    <property type="entry name" value="Receptor-binding domain of short tail fibre protein gp12"/>
    <property type="match status" value="1"/>
</dbReference>
<feature type="domain" description="Phage tail collar" evidence="1">
    <location>
        <begin position="7"/>
        <end position="63"/>
    </location>
</feature>
<dbReference type="InterPro" id="IPR011083">
    <property type="entry name" value="Phage_tail_collar_dom"/>
</dbReference>
<comment type="caution">
    <text evidence="2">The sequence shown here is derived from an EMBL/GenBank/DDBJ whole genome shotgun (WGS) entry which is preliminary data.</text>
</comment>
<name>A0A7W9U6X1_9BURK</name>
<protein>
    <submittedName>
        <fullName evidence="2">Microcystin-dependent protein</fullName>
    </submittedName>
</protein>
<keyword evidence="3" id="KW-1185">Reference proteome</keyword>